<dbReference type="Pfam" id="PF20146">
    <property type="entry name" value="NRF"/>
    <property type="match status" value="1"/>
</dbReference>
<name>A0A8X6TQZ7_NEPPI</name>
<dbReference type="InterPro" id="IPR052728">
    <property type="entry name" value="O2_lipid_transport_reg"/>
</dbReference>
<keyword evidence="1" id="KW-0472">Membrane</keyword>
<sequence length="658" mass="74890">GKSLDGIMSGTVTSLGEFDQCLETAVPHPKRKDVILFQGQYCLVEVRLPLPAKGRRYTYQDQLEQLSNFTGSDLMTYFSTKGHLLYEYPFRIGLCIPSGCTREDLTQIVNLVSNKLNIDIKTTPCKIKEEPKPLMGIQIFSISVFCLLGFLVLLGTWIETRSPPENIHSKNLLHKIILSFSMISNFKQLVSTKTSKDNLSSLHGIRFLSLTWMVLCHSYLFPGFFKPFYRSLFRAAATVMEPVAQMVVNGSEAMSTFLFIEGLLMSYTVLKQIKQENKPFHLKHFVLLKLWRVAPVYYVFLMGASLVPLMTSGPIFDATIARLIYPCFQYAWRNVIFINNFFHMDDMCMLHTWYVSVEVQLYLFSLFVMFPLIRAKKIGIILNIFIIFASIVYTGIVTYIFELQPTLTVVHIDPEDSSLFFLYSFGSTVSQAGPYFIGILLGYILIMKPDIKIPKKLLIMGWFLAVVSSGIIVFITGIWYGVEKPTVLQSVVYAASYKVVFITGVAWATFCCITGHGGFIHTILSWKAWMPLSKLVFVTYLIQPILQLNYIASFRTIQEFSHLQFIIQGFGFLVISTFLALICNLLIQSPCLCIEKTVFNMESKKKETNENRNLGFESDDITMKVKGKTETMLTLENGLGQEAFFKTRTENIKAQQDS</sequence>
<dbReference type="Proteomes" id="UP000887013">
    <property type="component" value="Unassembled WGS sequence"/>
</dbReference>
<evidence type="ECO:0000313" key="4">
    <source>
        <dbReference type="EMBL" id="GFT34883.1"/>
    </source>
</evidence>
<dbReference type="EMBL" id="BMAW01108605">
    <property type="protein sequence ID" value="GFT34883.1"/>
    <property type="molecule type" value="Genomic_DNA"/>
</dbReference>
<keyword evidence="5" id="KW-1185">Reference proteome</keyword>
<feature type="domain" description="Nose resistant-to-fluoxetine protein N-terminal" evidence="3">
    <location>
        <begin position="1"/>
        <end position="109"/>
    </location>
</feature>
<reference evidence="4" key="1">
    <citation type="submission" date="2020-08" db="EMBL/GenBank/DDBJ databases">
        <title>Multicomponent nature underlies the extraordinary mechanical properties of spider dragline silk.</title>
        <authorList>
            <person name="Kono N."/>
            <person name="Nakamura H."/>
            <person name="Mori M."/>
            <person name="Yoshida Y."/>
            <person name="Ohtoshi R."/>
            <person name="Malay A.D."/>
            <person name="Moran D.A.P."/>
            <person name="Tomita M."/>
            <person name="Numata K."/>
            <person name="Arakawa K."/>
        </authorList>
    </citation>
    <scope>NUCLEOTIDE SEQUENCE</scope>
</reference>
<feature type="transmembrane region" description="Helical" evidence="1">
    <location>
        <begin position="565"/>
        <end position="587"/>
    </location>
</feature>
<dbReference type="InterPro" id="IPR006621">
    <property type="entry name" value="Nose-resist-to-fluoxetine_N"/>
</dbReference>
<keyword evidence="1" id="KW-0812">Transmembrane</keyword>
<feature type="transmembrane region" description="Helical" evidence="1">
    <location>
        <begin position="290"/>
        <end position="310"/>
    </location>
</feature>
<feature type="transmembrane region" description="Helical" evidence="1">
    <location>
        <begin position="136"/>
        <end position="157"/>
    </location>
</feature>
<comment type="caution">
    <text evidence="4">The sequence shown here is derived from an EMBL/GenBank/DDBJ whole genome shotgun (WGS) entry which is preliminary data.</text>
</comment>
<protein>
    <submittedName>
        <fullName evidence="4">Nose resistant to fluoxetine protein 6</fullName>
    </submittedName>
</protein>
<evidence type="ECO:0000313" key="5">
    <source>
        <dbReference type="Proteomes" id="UP000887013"/>
    </source>
</evidence>
<feature type="domain" description="Acyltransferase 3" evidence="2">
    <location>
        <begin position="201"/>
        <end position="583"/>
    </location>
</feature>
<evidence type="ECO:0000259" key="2">
    <source>
        <dbReference type="Pfam" id="PF01757"/>
    </source>
</evidence>
<feature type="transmembrane region" description="Helical" evidence="1">
    <location>
        <begin position="500"/>
        <end position="523"/>
    </location>
</feature>
<dbReference type="OrthoDB" id="4794873at2759"/>
<organism evidence="4 5">
    <name type="scientific">Nephila pilipes</name>
    <name type="common">Giant wood spider</name>
    <name type="synonym">Nephila maculata</name>
    <dbReference type="NCBI Taxonomy" id="299642"/>
    <lineage>
        <taxon>Eukaryota</taxon>
        <taxon>Metazoa</taxon>
        <taxon>Ecdysozoa</taxon>
        <taxon>Arthropoda</taxon>
        <taxon>Chelicerata</taxon>
        <taxon>Arachnida</taxon>
        <taxon>Araneae</taxon>
        <taxon>Araneomorphae</taxon>
        <taxon>Entelegynae</taxon>
        <taxon>Araneoidea</taxon>
        <taxon>Nephilidae</taxon>
        <taxon>Nephila</taxon>
    </lineage>
</organism>
<feature type="transmembrane region" description="Helical" evidence="1">
    <location>
        <begin position="202"/>
        <end position="221"/>
    </location>
</feature>
<dbReference type="Pfam" id="PF01757">
    <property type="entry name" value="Acyl_transf_3"/>
    <property type="match status" value="1"/>
</dbReference>
<feature type="transmembrane region" description="Helical" evidence="1">
    <location>
        <begin position="535"/>
        <end position="553"/>
    </location>
</feature>
<keyword evidence="1" id="KW-1133">Transmembrane helix</keyword>
<evidence type="ECO:0000256" key="1">
    <source>
        <dbReference type="SAM" id="Phobius"/>
    </source>
</evidence>
<feature type="transmembrane region" description="Helical" evidence="1">
    <location>
        <begin position="253"/>
        <end position="270"/>
    </location>
</feature>
<dbReference type="InterPro" id="IPR002656">
    <property type="entry name" value="Acyl_transf_3_dom"/>
</dbReference>
<dbReference type="PANTHER" id="PTHR11161:SF0">
    <property type="entry name" value="O-ACYLTRANSFERASE LIKE PROTEIN"/>
    <property type="match status" value="1"/>
</dbReference>
<feature type="transmembrane region" description="Helical" evidence="1">
    <location>
        <begin position="421"/>
        <end position="445"/>
    </location>
</feature>
<accession>A0A8X6TQZ7</accession>
<feature type="transmembrane region" description="Helical" evidence="1">
    <location>
        <begin position="457"/>
        <end position="480"/>
    </location>
</feature>
<feature type="transmembrane region" description="Helical" evidence="1">
    <location>
        <begin position="353"/>
        <end position="373"/>
    </location>
</feature>
<feature type="non-terminal residue" evidence="4">
    <location>
        <position position="1"/>
    </location>
</feature>
<gene>
    <name evidence="4" type="primary">nrf-6</name>
    <name evidence="4" type="ORF">NPIL_541501</name>
</gene>
<evidence type="ECO:0000259" key="3">
    <source>
        <dbReference type="Pfam" id="PF20146"/>
    </source>
</evidence>
<proteinExistence type="predicted"/>
<dbReference type="GO" id="GO:0016747">
    <property type="term" value="F:acyltransferase activity, transferring groups other than amino-acyl groups"/>
    <property type="evidence" value="ECO:0007669"/>
    <property type="project" value="InterPro"/>
</dbReference>
<feature type="transmembrane region" description="Helical" evidence="1">
    <location>
        <begin position="380"/>
        <end position="401"/>
    </location>
</feature>
<dbReference type="PANTHER" id="PTHR11161">
    <property type="entry name" value="O-ACYLTRANSFERASE"/>
    <property type="match status" value="1"/>
</dbReference>
<dbReference type="AlphaFoldDB" id="A0A8X6TQZ7"/>